<keyword evidence="7" id="KW-0472">Membrane</keyword>
<dbReference type="Pfam" id="PF02416">
    <property type="entry name" value="TatA_B_E"/>
    <property type="match status" value="1"/>
</dbReference>
<evidence type="ECO:0000256" key="4">
    <source>
        <dbReference type="ARBA" id="ARBA00022927"/>
    </source>
</evidence>
<gene>
    <name evidence="8" type="ORF">F5897_000004</name>
</gene>
<dbReference type="RefSeq" id="WP_183304048.1">
    <property type="nucleotide sequence ID" value="NZ_JACIFD010000001.1"/>
</dbReference>
<organism evidence="8 9">
    <name type="scientific">Canibacter oris</name>
    <dbReference type="NCBI Taxonomy" id="1365628"/>
    <lineage>
        <taxon>Bacteria</taxon>
        <taxon>Bacillati</taxon>
        <taxon>Actinomycetota</taxon>
        <taxon>Actinomycetes</taxon>
        <taxon>Micrococcales</taxon>
        <taxon>Microbacteriaceae</taxon>
        <taxon>Canibacter</taxon>
    </lineage>
</organism>
<name>A0A840DKV4_9MICO</name>
<evidence type="ECO:0000313" key="9">
    <source>
        <dbReference type="Proteomes" id="UP000571183"/>
    </source>
</evidence>
<protein>
    <submittedName>
        <fullName evidence="8">Sec-independent protein translocase protein TatB</fullName>
    </submittedName>
</protein>
<dbReference type="AlphaFoldDB" id="A0A840DKV4"/>
<evidence type="ECO:0000313" key="8">
    <source>
        <dbReference type="EMBL" id="MBB4070728.1"/>
    </source>
</evidence>
<proteinExistence type="predicted"/>
<evidence type="ECO:0000256" key="2">
    <source>
        <dbReference type="ARBA" id="ARBA00022448"/>
    </source>
</evidence>
<comment type="caution">
    <text evidence="8">The sequence shown here is derived from an EMBL/GenBank/DDBJ whole genome shotgun (WGS) entry which is preliminary data.</text>
</comment>
<dbReference type="Gene3D" id="1.20.5.3310">
    <property type="match status" value="1"/>
</dbReference>
<dbReference type="InterPro" id="IPR003369">
    <property type="entry name" value="TatA/B/E"/>
</dbReference>
<keyword evidence="2" id="KW-0813">Transport</keyword>
<dbReference type="EMBL" id="JACIFD010000001">
    <property type="protein sequence ID" value="MBB4070728.1"/>
    <property type="molecule type" value="Genomic_DNA"/>
</dbReference>
<evidence type="ECO:0000256" key="5">
    <source>
        <dbReference type="ARBA" id="ARBA00022989"/>
    </source>
</evidence>
<keyword evidence="4" id="KW-0653">Protein transport</keyword>
<keyword evidence="3" id="KW-0812">Transmembrane</keyword>
<dbReference type="Proteomes" id="UP000571183">
    <property type="component" value="Unassembled WGS sequence"/>
</dbReference>
<evidence type="ECO:0000256" key="1">
    <source>
        <dbReference type="ARBA" id="ARBA00004167"/>
    </source>
</evidence>
<sequence length="142" mass="15576">MGLSLEKMLLILIIAAFVIGPERLPYYAAKLGELVRTVRRTVNNTKNQLQDELGEDFDWKQYDPRQYDPRRIIREAIIEDAAAEAAEKEAALGKERAASLPRITQRAADGTAVVAASTTAHLANSLHEAGAAAWVPFDSEAT</sequence>
<keyword evidence="6" id="KW-0811">Translocation</keyword>
<evidence type="ECO:0000256" key="6">
    <source>
        <dbReference type="ARBA" id="ARBA00023010"/>
    </source>
</evidence>
<evidence type="ECO:0000256" key="3">
    <source>
        <dbReference type="ARBA" id="ARBA00022692"/>
    </source>
</evidence>
<accession>A0A840DKV4</accession>
<evidence type="ECO:0000256" key="7">
    <source>
        <dbReference type="ARBA" id="ARBA00023136"/>
    </source>
</evidence>
<keyword evidence="9" id="KW-1185">Reference proteome</keyword>
<reference evidence="8" key="1">
    <citation type="submission" date="2020-08" db="EMBL/GenBank/DDBJ databases">
        <title>Sequencing the genomes of 1000 actinobacteria strains.</title>
        <authorList>
            <person name="Klenk H.-P."/>
        </authorList>
    </citation>
    <scope>NUCLEOTIDE SEQUENCE [LARGE SCALE GENOMIC DNA]</scope>
    <source>
        <strain evidence="8">DSM 27064</strain>
    </source>
</reference>
<keyword evidence="5" id="KW-1133">Transmembrane helix</keyword>
<comment type="subcellular location">
    <subcellularLocation>
        <location evidence="1">Membrane</location>
        <topology evidence="1">Single-pass membrane protein</topology>
    </subcellularLocation>
</comment>